<dbReference type="InterPro" id="IPR002850">
    <property type="entry name" value="PIN_toxin-like"/>
</dbReference>
<dbReference type="PANTHER" id="PTHR34610">
    <property type="entry name" value="SSL7007 PROTEIN"/>
    <property type="match status" value="1"/>
</dbReference>
<dbReference type="PANTHER" id="PTHR34610:SF3">
    <property type="entry name" value="SSL7007 PROTEIN"/>
    <property type="match status" value="1"/>
</dbReference>
<organism evidence="2">
    <name type="scientific">hydrothermal vent metagenome</name>
    <dbReference type="NCBI Taxonomy" id="652676"/>
    <lineage>
        <taxon>unclassified sequences</taxon>
        <taxon>metagenomes</taxon>
        <taxon>ecological metagenomes</taxon>
    </lineage>
</organism>
<evidence type="ECO:0000259" key="1">
    <source>
        <dbReference type="Pfam" id="PF13470"/>
    </source>
</evidence>
<accession>A0A3B0VSN8</accession>
<feature type="domain" description="PIN" evidence="1">
    <location>
        <begin position="2"/>
        <end position="71"/>
    </location>
</feature>
<dbReference type="AlphaFoldDB" id="A0A3B0VSN8"/>
<dbReference type="EMBL" id="UOEX01000122">
    <property type="protein sequence ID" value="VAW35286.1"/>
    <property type="molecule type" value="Genomic_DNA"/>
</dbReference>
<name>A0A3B0VSN8_9ZZZZ</name>
<gene>
    <name evidence="2" type="ORF">MNBD_DELTA03-116</name>
</gene>
<dbReference type="SUPFAM" id="SSF88723">
    <property type="entry name" value="PIN domain-like"/>
    <property type="match status" value="1"/>
</dbReference>
<dbReference type="InterPro" id="IPR029060">
    <property type="entry name" value="PIN-like_dom_sf"/>
</dbReference>
<proteinExistence type="predicted"/>
<dbReference type="Pfam" id="PF13470">
    <property type="entry name" value="PIN_3"/>
    <property type="match status" value="1"/>
</dbReference>
<evidence type="ECO:0000313" key="2">
    <source>
        <dbReference type="EMBL" id="VAW35286.1"/>
    </source>
</evidence>
<protein>
    <recommendedName>
        <fullName evidence="1">PIN domain-containing protein</fullName>
    </recommendedName>
</protein>
<dbReference type="InterPro" id="IPR002716">
    <property type="entry name" value="PIN_dom"/>
</dbReference>
<reference evidence="2" key="1">
    <citation type="submission" date="2018-06" db="EMBL/GenBank/DDBJ databases">
        <authorList>
            <person name="Zhirakovskaya E."/>
        </authorList>
    </citation>
    <scope>NUCLEOTIDE SEQUENCE</scope>
</reference>
<sequence length="98" mass="11626">MIEYEDVLKRKNSKIMLSEEAINNILDRLCYHADLREIFYLWRPYLNDPKDDLVLELAVESNCNSIITYNLKDFKNINKFELDALTPKTFLQKIGVIQ</sequence>